<protein>
    <submittedName>
        <fullName evidence="3">Uncharacterized protein</fullName>
    </submittedName>
</protein>
<name>A0A0B7APW8_9EUPU</name>
<organism evidence="3">
    <name type="scientific">Arion vulgaris</name>
    <dbReference type="NCBI Taxonomy" id="1028688"/>
    <lineage>
        <taxon>Eukaryota</taxon>
        <taxon>Metazoa</taxon>
        <taxon>Spiralia</taxon>
        <taxon>Lophotrochozoa</taxon>
        <taxon>Mollusca</taxon>
        <taxon>Gastropoda</taxon>
        <taxon>Heterobranchia</taxon>
        <taxon>Euthyneura</taxon>
        <taxon>Panpulmonata</taxon>
        <taxon>Eupulmonata</taxon>
        <taxon>Stylommatophora</taxon>
        <taxon>Helicina</taxon>
        <taxon>Arionoidea</taxon>
        <taxon>Arionidae</taxon>
        <taxon>Arion</taxon>
    </lineage>
</organism>
<reference evidence="3" key="1">
    <citation type="submission" date="2014-12" db="EMBL/GenBank/DDBJ databases">
        <title>Insight into the proteome of Arion vulgaris.</title>
        <authorList>
            <person name="Aradska J."/>
            <person name="Bulat T."/>
            <person name="Smidak R."/>
            <person name="Sarate P."/>
            <person name="Gangsoo J."/>
            <person name="Sialana F."/>
            <person name="Bilban M."/>
            <person name="Lubec G."/>
        </authorList>
    </citation>
    <scope>NUCLEOTIDE SEQUENCE</scope>
    <source>
        <tissue evidence="3">Skin</tissue>
    </source>
</reference>
<proteinExistence type="predicted"/>
<gene>
    <name evidence="3" type="primary">ORF135179</name>
</gene>
<sequence length="240" mass="28159">YRMVSTMLIIVCVLYLCLISVSHLDFQTTHLYNHEHTVSSTKDQIFAYIDPQNWTRQKHSTLVNKSVQHQHSLLITTTQPKMHQHLPIYSSDKYMMNVSNQIKSSVDNSKKKRLDERHNSRKKRLDEWKPELVRKLAETRKSQQTTSVSQAYMELHSNHLISGTNALRVSQHNVNFLPLGELYVYGTFLDRRYPEGGYVRNLILRPSANQTRQVWCQFYGTHNRVVNVKAEPYEMCENHG</sequence>
<feature type="compositionally biased region" description="Basic and acidic residues" evidence="1">
    <location>
        <begin position="113"/>
        <end position="123"/>
    </location>
</feature>
<feature type="signal peptide" evidence="2">
    <location>
        <begin position="1"/>
        <end position="24"/>
    </location>
</feature>
<feature type="non-terminal residue" evidence="3">
    <location>
        <position position="1"/>
    </location>
</feature>
<feature type="non-terminal residue" evidence="3">
    <location>
        <position position="240"/>
    </location>
</feature>
<feature type="region of interest" description="Disordered" evidence="1">
    <location>
        <begin position="103"/>
        <end position="123"/>
    </location>
</feature>
<accession>A0A0B7APW8</accession>
<evidence type="ECO:0000256" key="2">
    <source>
        <dbReference type="SAM" id="SignalP"/>
    </source>
</evidence>
<feature type="chain" id="PRO_5002127675" evidence="2">
    <location>
        <begin position="25"/>
        <end position="240"/>
    </location>
</feature>
<evidence type="ECO:0000256" key="1">
    <source>
        <dbReference type="SAM" id="MobiDB-lite"/>
    </source>
</evidence>
<dbReference type="EMBL" id="HACG01036229">
    <property type="protein sequence ID" value="CEK83094.1"/>
    <property type="molecule type" value="Transcribed_RNA"/>
</dbReference>
<keyword evidence="2" id="KW-0732">Signal</keyword>
<dbReference type="AlphaFoldDB" id="A0A0B7APW8"/>
<evidence type="ECO:0000313" key="3">
    <source>
        <dbReference type="EMBL" id="CEK83094.1"/>
    </source>
</evidence>